<comment type="caution">
    <text evidence="9">The sequence shown here is derived from an EMBL/GenBank/DDBJ whole genome shotgun (WGS) entry which is preliminary data.</text>
</comment>
<dbReference type="Gene3D" id="3.40.50.2300">
    <property type="match status" value="1"/>
</dbReference>
<evidence type="ECO:0000256" key="1">
    <source>
        <dbReference type="ARBA" id="ARBA00000085"/>
    </source>
</evidence>
<dbReference type="InterPro" id="IPR036890">
    <property type="entry name" value="HATPase_C_sf"/>
</dbReference>
<dbReference type="SMART" id="SM00387">
    <property type="entry name" value="HATPase_c"/>
    <property type="match status" value="1"/>
</dbReference>
<dbReference type="PANTHER" id="PTHR43065">
    <property type="entry name" value="SENSOR HISTIDINE KINASE"/>
    <property type="match status" value="1"/>
</dbReference>
<dbReference type="Pfam" id="PF02518">
    <property type="entry name" value="HATPase_c"/>
    <property type="match status" value="1"/>
</dbReference>
<feature type="domain" description="Response regulatory" evidence="8">
    <location>
        <begin position="4"/>
        <end position="123"/>
    </location>
</feature>
<dbReference type="PANTHER" id="PTHR43065:SF50">
    <property type="entry name" value="HISTIDINE KINASE"/>
    <property type="match status" value="1"/>
</dbReference>
<dbReference type="CDD" id="cd00082">
    <property type="entry name" value="HisKA"/>
    <property type="match status" value="1"/>
</dbReference>
<keyword evidence="4" id="KW-0808">Transferase</keyword>
<dbReference type="PROSITE" id="PS50109">
    <property type="entry name" value="HIS_KIN"/>
    <property type="match status" value="1"/>
</dbReference>
<dbReference type="InterPro" id="IPR003594">
    <property type="entry name" value="HATPase_dom"/>
</dbReference>
<organism evidence="9">
    <name type="scientific">Symploca sp. SIO1C4</name>
    <dbReference type="NCBI Taxonomy" id="2607765"/>
    <lineage>
        <taxon>Bacteria</taxon>
        <taxon>Bacillati</taxon>
        <taxon>Cyanobacteriota</taxon>
        <taxon>Cyanophyceae</taxon>
        <taxon>Coleofasciculales</taxon>
        <taxon>Coleofasciculaceae</taxon>
        <taxon>Symploca</taxon>
    </lineage>
</organism>
<proteinExistence type="predicted"/>
<evidence type="ECO:0000259" key="8">
    <source>
        <dbReference type="PROSITE" id="PS50110"/>
    </source>
</evidence>
<dbReference type="CDD" id="cd17536">
    <property type="entry name" value="REC_YesN-like"/>
    <property type="match status" value="1"/>
</dbReference>
<keyword evidence="4" id="KW-0418">Kinase</keyword>
<evidence type="ECO:0000256" key="4">
    <source>
        <dbReference type="ARBA" id="ARBA00022777"/>
    </source>
</evidence>
<dbReference type="InterPro" id="IPR036097">
    <property type="entry name" value="HisK_dim/P_sf"/>
</dbReference>
<dbReference type="PRINTS" id="PR00344">
    <property type="entry name" value="BCTRLSENSOR"/>
</dbReference>
<gene>
    <name evidence="9" type="ORF">F6J89_04240</name>
</gene>
<comment type="catalytic activity">
    <reaction evidence="1">
        <text>ATP + protein L-histidine = ADP + protein N-phospho-L-histidine.</text>
        <dbReference type="EC" id="2.7.13.3"/>
    </reaction>
</comment>
<accession>A0A6B3N9U6</accession>
<dbReference type="SUPFAM" id="SSF47384">
    <property type="entry name" value="Homodimeric domain of signal transducing histidine kinase"/>
    <property type="match status" value="1"/>
</dbReference>
<dbReference type="InterPro" id="IPR005467">
    <property type="entry name" value="His_kinase_dom"/>
</dbReference>
<dbReference type="InterPro" id="IPR003661">
    <property type="entry name" value="HisK_dim/P_dom"/>
</dbReference>
<dbReference type="SUPFAM" id="SSF52172">
    <property type="entry name" value="CheY-like"/>
    <property type="match status" value="1"/>
</dbReference>
<evidence type="ECO:0000256" key="2">
    <source>
        <dbReference type="ARBA" id="ARBA00012438"/>
    </source>
</evidence>
<dbReference type="Gene3D" id="3.30.565.10">
    <property type="entry name" value="Histidine kinase-like ATPase, C-terminal domain"/>
    <property type="match status" value="1"/>
</dbReference>
<dbReference type="EC" id="2.7.13.3" evidence="2"/>
<dbReference type="SUPFAM" id="SSF55874">
    <property type="entry name" value="ATPase domain of HSP90 chaperone/DNA topoisomerase II/histidine kinase"/>
    <property type="match status" value="1"/>
</dbReference>
<evidence type="ECO:0000313" key="9">
    <source>
        <dbReference type="EMBL" id="NER26844.1"/>
    </source>
</evidence>
<dbReference type="AlphaFoldDB" id="A0A6B3N9U6"/>
<feature type="modified residue" description="4-aspartylphosphate" evidence="6">
    <location>
        <position position="58"/>
    </location>
</feature>
<keyword evidence="5" id="KW-0902">Two-component regulatory system</keyword>
<evidence type="ECO:0000259" key="7">
    <source>
        <dbReference type="PROSITE" id="PS50109"/>
    </source>
</evidence>
<dbReference type="InterPro" id="IPR001789">
    <property type="entry name" value="Sig_transdc_resp-reg_receiver"/>
</dbReference>
<dbReference type="SMART" id="SM00448">
    <property type="entry name" value="REC"/>
    <property type="match status" value="1"/>
</dbReference>
<dbReference type="GO" id="GO:0000155">
    <property type="term" value="F:phosphorelay sensor kinase activity"/>
    <property type="evidence" value="ECO:0007669"/>
    <property type="project" value="InterPro"/>
</dbReference>
<dbReference type="EMBL" id="JAAHFQ010000053">
    <property type="protein sequence ID" value="NER26844.1"/>
    <property type="molecule type" value="Genomic_DNA"/>
</dbReference>
<evidence type="ECO:0000256" key="3">
    <source>
        <dbReference type="ARBA" id="ARBA00022553"/>
    </source>
</evidence>
<protein>
    <recommendedName>
        <fullName evidence="2">histidine kinase</fullName>
        <ecNumber evidence="2">2.7.13.3</ecNumber>
    </recommendedName>
</protein>
<dbReference type="InterPro" id="IPR011006">
    <property type="entry name" value="CheY-like_superfamily"/>
</dbReference>
<dbReference type="Pfam" id="PF00072">
    <property type="entry name" value="Response_reg"/>
    <property type="match status" value="1"/>
</dbReference>
<keyword evidence="3 6" id="KW-0597">Phosphoprotein</keyword>
<sequence length="421" mass="47523">MTMTILFVDDEISLHRIINLKFRKKIRDNEWNFIFASNGLEALQKLLENSQISLVITDINMPEMDGLTLLEKLNDIDLNLKAVVLSAYSDMNNIRTAMNLGAFDFATKPIDFYDLEVTINRTLDYVQKNRTNQQRLQQAQTQLIQSEKMSTIGQLVAGVAHEINNPVSFISANLYHAEAYINDLINHWRLYEQKLPNPGVEIENNAEDIELEYLLTDLPKLISSMKEGTKRISEISTSLRTFSRLDTVESVNFNIHEGIDSTLLILNHRLKGNNKSPAIEIIKEYNDLPLVNCYPGQINQVFMNLITNAIDALEDSNQGRSFADIKANPNTITICTEVLEDNNSVAIRIKDNGLGMSAEIQEQVFDYLFTTKAVGKGTGLGLSISRQIVEEKHRGKLKCISSPGMGSEFIVEIPISHSMIR</sequence>
<name>A0A6B3N9U6_9CYAN</name>
<evidence type="ECO:0000256" key="6">
    <source>
        <dbReference type="PROSITE-ProRule" id="PRU00169"/>
    </source>
</evidence>
<feature type="domain" description="Histidine kinase" evidence="7">
    <location>
        <begin position="158"/>
        <end position="417"/>
    </location>
</feature>
<dbReference type="PROSITE" id="PS50110">
    <property type="entry name" value="RESPONSE_REGULATORY"/>
    <property type="match status" value="1"/>
</dbReference>
<dbReference type="InterPro" id="IPR004358">
    <property type="entry name" value="Sig_transdc_His_kin-like_C"/>
</dbReference>
<evidence type="ECO:0000256" key="5">
    <source>
        <dbReference type="ARBA" id="ARBA00023012"/>
    </source>
</evidence>
<dbReference type="Gene3D" id="1.10.287.130">
    <property type="match status" value="1"/>
</dbReference>
<reference evidence="9" key="1">
    <citation type="submission" date="2019-11" db="EMBL/GenBank/DDBJ databases">
        <title>Genomic insights into an expanded diversity of filamentous marine cyanobacteria reveals the extraordinary biosynthetic potential of Moorea and Okeania.</title>
        <authorList>
            <person name="Ferreira Leao T."/>
            <person name="Wang M."/>
            <person name="Moss N."/>
            <person name="Da Silva R."/>
            <person name="Sanders J."/>
            <person name="Nurk S."/>
            <person name="Gurevich A."/>
            <person name="Humphrey G."/>
            <person name="Reher R."/>
            <person name="Zhu Q."/>
            <person name="Belda-Ferre P."/>
            <person name="Glukhov E."/>
            <person name="Rex R."/>
            <person name="Dorrestein P.C."/>
            <person name="Knight R."/>
            <person name="Pevzner P."/>
            <person name="Gerwick W.H."/>
            <person name="Gerwick L."/>
        </authorList>
    </citation>
    <scope>NUCLEOTIDE SEQUENCE</scope>
    <source>
        <strain evidence="9">SIO1C4</strain>
    </source>
</reference>